<keyword evidence="3" id="KW-1185">Reference proteome</keyword>
<reference evidence="2 3" key="1">
    <citation type="journal article" date="2015" name="Genome Biol. Evol.">
        <title>Phylogenomic analyses indicate that early fungi evolved digesting cell walls of algal ancestors of land plants.</title>
        <authorList>
            <person name="Chang Y."/>
            <person name="Wang S."/>
            <person name="Sekimoto S."/>
            <person name="Aerts A.L."/>
            <person name="Choi C."/>
            <person name="Clum A."/>
            <person name="LaButti K.M."/>
            <person name="Lindquist E.A."/>
            <person name="Yee Ngan C."/>
            <person name="Ohm R.A."/>
            <person name="Salamov A.A."/>
            <person name="Grigoriev I.V."/>
            <person name="Spatafora J.W."/>
            <person name="Berbee M.L."/>
        </authorList>
    </citation>
    <scope>NUCLEOTIDE SEQUENCE [LARGE SCALE GENOMIC DNA]</scope>
    <source>
        <strain evidence="2 3">NRRL 28638</strain>
    </source>
</reference>
<name>A0A137PFR1_CONC2</name>
<gene>
    <name evidence="2" type="ORF">CONCODRAFT_3084</name>
</gene>
<evidence type="ECO:0000313" key="2">
    <source>
        <dbReference type="EMBL" id="KXN73846.1"/>
    </source>
</evidence>
<sequence>MSHETKELQNYLKQIIEIMAIQNRNIERILKYILNKEPNRANSNSGLTIEYSSKDLRHQSDVVEHSEDEPINQTNLKPYSSNVGSNNNYSSYVNSHQVSDNNNTPNSNASMVNSYTLKIHTNPFDRYLYNKDAEGLIRLYPTRDQKEYHELDLRKIISHITSYASL</sequence>
<organism evidence="2 3">
    <name type="scientific">Conidiobolus coronatus (strain ATCC 28846 / CBS 209.66 / NRRL 28638)</name>
    <name type="common">Delacroixia coronata</name>
    <dbReference type="NCBI Taxonomy" id="796925"/>
    <lineage>
        <taxon>Eukaryota</taxon>
        <taxon>Fungi</taxon>
        <taxon>Fungi incertae sedis</taxon>
        <taxon>Zoopagomycota</taxon>
        <taxon>Entomophthoromycotina</taxon>
        <taxon>Entomophthoromycetes</taxon>
        <taxon>Entomophthorales</taxon>
        <taxon>Ancylistaceae</taxon>
        <taxon>Conidiobolus</taxon>
    </lineage>
</organism>
<protein>
    <submittedName>
        <fullName evidence="2">Uncharacterized protein</fullName>
    </submittedName>
</protein>
<accession>A0A137PFR1</accession>
<dbReference type="AlphaFoldDB" id="A0A137PFR1"/>
<dbReference type="EMBL" id="KQ964430">
    <property type="protein sequence ID" value="KXN73846.1"/>
    <property type="molecule type" value="Genomic_DNA"/>
</dbReference>
<feature type="compositionally biased region" description="Low complexity" evidence="1">
    <location>
        <begin position="79"/>
        <end position="88"/>
    </location>
</feature>
<evidence type="ECO:0000313" key="3">
    <source>
        <dbReference type="Proteomes" id="UP000070444"/>
    </source>
</evidence>
<proteinExistence type="predicted"/>
<feature type="region of interest" description="Disordered" evidence="1">
    <location>
        <begin position="59"/>
        <end position="88"/>
    </location>
</feature>
<dbReference type="Proteomes" id="UP000070444">
    <property type="component" value="Unassembled WGS sequence"/>
</dbReference>
<evidence type="ECO:0000256" key="1">
    <source>
        <dbReference type="SAM" id="MobiDB-lite"/>
    </source>
</evidence>